<dbReference type="EMBL" id="KE344159">
    <property type="protein sequence ID" value="EXB54201.1"/>
    <property type="molecule type" value="Genomic_DNA"/>
</dbReference>
<gene>
    <name evidence="1" type="ORF">L484_000809</name>
</gene>
<evidence type="ECO:0000313" key="2">
    <source>
        <dbReference type="Proteomes" id="UP000030645"/>
    </source>
</evidence>
<evidence type="ECO:0000313" key="1">
    <source>
        <dbReference type="EMBL" id="EXB54201.1"/>
    </source>
</evidence>
<dbReference type="Proteomes" id="UP000030645">
    <property type="component" value="Unassembled WGS sequence"/>
</dbReference>
<keyword evidence="2" id="KW-1185">Reference proteome</keyword>
<protein>
    <submittedName>
        <fullName evidence="1">Uncharacterized protein</fullName>
    </submittedName>
</protein>
<accession>W9R1R6</accession>
<reference evidence="2" key="1">
    <citation type="submission" date="2013-01" db="EMBL/GenBank/DDBJ databases">
        <title>Draft Genome Sequence of a Mulberry Tree, Morus notabilis C.K. Schneid.</title>
        <authorList>
            <person name="He N."/>
            <person name="Zhao S."/>
        </authorList>
    </citation>
    <scope>NUCLEOTIDE SEQUENCE</scope>
</reference>
<name>W9R1R6_9ROSA</name>
<dbReference type="AlphaFoldDB" id="W9R1R6"/>
<sequence length="156" mass="16916">MAAANVKSFGVVLPELLTGKPPVSEGTELGKWALTNSVQQDDWTKFFILLIRRSSPHLWHFWAEAQNFGLGSQHYCDPSSPRAAASPQCLQSPCRGRLATAITVRRNPMAVPGNLDAGGSKLAVGNKHFFLCGSHGRRCFLPHHGYPVGAGQRPCP</sequence>
<organism evidence="1 2">
    <name type="scientific">Morus notabilis</name>
    <dbReference type="NCBI Taxonomy" id="981085"/>
    <lineage>
        <taxon>Eukaryota</taxon>
        <taxon>Viridiplantae</taxon>
        <taxon>Streptophyta</taxon>
        <taxon>Embryophyta</taxon>
        <taxon>Tracheophyta</taxon>
        <taxon>Spermatophyta</taxon>
        <taxon>Magnoliopsida</taxon>
        <taxon>eudicotyledons</taxon>
        <taxon>Gunneridae</taxon>
        <taxon>Pentapetalae</taxon>
        <taxon>rosids</taxon>
        <taxon>fabids</taxon>
        <taxon>Rosales</taxon>
        <taxon>Moraceae</taxon>
        <taxon>Moreae</taxon>
        <taxon>Morus</taxon>
    </lineage>
</organism>
<proteinExistence type="predicted"/>